<evidence type="ECO:0000256" key="1">
    <source>
        <dbReference type="SAM" id="Phobius"/>
    </source>
</evidence>
<evidence type="ECO:0000313" key="2">
    <source>
        <dbReference type="EMBL" id="KJV06346.1"/>
    </source>
</evidence>
<dbReference type="Pfam" id="PF25323">
    <property type="entry name" value="6TM_PilS"/>
    <property type="match status" value="1"/>
</dbReference>
<sequence>MLKSTTNTLYPCPFSKGYGIKAQQAWTLLKVFLVYRLILASLFIGMLYDRSGSSLIEAGSNQLYIYSSECYLFLTVVSIIGVFWRLIPYTTQSQLLIFSDIVLLTLLMHALGGIKSGVGILLAVSIASGGLLIGGLCAMLFAALASLSVLTEQLVTSQLQQANSVSYTYSSMLGATFFTIAFLSYVLAKRSEEAQQLANQQQQTIIKLEDLNQYII</sequence>
<dbReference type="Proteomes" id="UP000033684">
    <property type="component" value="Unassembled WGS sequence"/>
</dbReference>
<keyword evidence="1" id="KW-1133">Transmembrane helix</keyword>
<feature type="transmembrane region" description="Helical" evidence="1">
    <location>
        <begin position="167"/>
        <end position="188"/>
    </location>
</feature>
<feature type="transmembrane region" description="Helical" evidence="1">
    <location>
        <begin position="25"/>
        <end position="48"/>
    </location>
</feature>
<dbReference type="PATRIC" id="fig|1632867.3.peg.567"/>
<comment type="caution">
    <text evidence="2">The sequence shown here is derived from an EMBL/GenBank/DDBJ whole genome shotgun (WGS) entry which is preliminary data.</text>
</comment>
<accession>A0A0F3IHW5</accession>
<dbReference type="EMBL" id="LAJX01000117">
    <property type="protein sequence ID" value="KJV06346.1"/>
    <property type="molecule type" value="Genomic_DNA"/>
</dbReference>
<feature type="transmembrane region" description="Helical" evidence="1">
    <location>
        <begin position="69"/>
        <end position="87"/>
    </location>
</feature>
<feature type="transmembrane region" description="Helical" evidence="1">
    <location>
        <begin position="118"/>
        <end position="147"/>
    </location>
</feature>
<gene>
    <name evidence="2" type="ORF">VZ94_11975</name>
</gene>
<keyword evidence="2" id="KW-0808">Transferase</keyword>
<protein>
    <submittedName>
        <fullName evidence="2">Histidine kinase</fullName>
    </submittedName>
</protein>
<name>A0A0F3IHW5_9GAMM</name>
<evidence type="ECO:0000313" key="3">
    <source>
        <dbReference type="Proteomes" id="UP000033684"/>
    </source>
</evidence>
<reference evidence="3" key="1">
    <citation type="submission" date="2015-03" db="EMBL/GenBank/DDBJ databases">
        <title>Draft genome sequence of a novel methanotroph (Sn10-6) isolated from flooded ricefield rhizosphere in India.</title>
        <authorList>
            <person name="Pandit P.S."/>
            <person name="Pore S.D."/>
            <person name="Arora P."/>
            <person name="Kapse N.G."/>
            <person name="Dhakephalkar P.K."/>
            <person name="Rahalkar M.C."/>
        </authorList>
    </citation>
    <scope>NUCLEOTIDE SEQUENCE [LARGE SCALE GENOMIC DNA]</scope>
    <source>
        <strain evidence="3">Sn10-6</strain>
    </source>
</reference>
<organism evidence="2 3">
    <name type="scientific">Methylocucumis oryzae</name>
    <dbReference type="NCBI Taxonomy" id="1632867"/>
    <lineage>
        <taxon>Bacteria</taxon>
        <taxon>Pseudomonadati</taxon>
        <taxon>Pseudomonadota</taxon>
        <taxon>Gammaproteobacteria</taxon>
        <taxon>Methylococcales</taxon>
        <taxon>Methylococcaceae</taxon>
        <taxon>Methylocucumis</taxon>
    </lineage>
</organism>
<feature type="non-terminal residue" evidence="2">
    <location>
        <position position="216"/>
    </location>
</feature>
<keyword evidence="3" id="KW-1185">Reference proteome</keyword>
<proteinExistence type="predicted"/>
<keyword evidence="2" id="KW-0418">Kinase</keyword>
<keyword evidence="1" id="KW-0812">Transmembrane</keyword>
<dbReference type="GO" id="GO:0016301">
    <property type="term" value="F:kinase activity"/>
    <property type="evidence" value="ECO:0007669"/>
    <property type="project" value="UniProtKB-KW"/>
</dbReference>
<keyword evidence="1" id="KW-0472">Membrane</keyword>
<dbReference type="AlphaFoldDB" id="A0A0F3IHW5"/>
<reference evidence="2 3" key="2">
    <citation type="journal article" date="2016" name="Microb. Ecol.">
        <title>Genome Characteristics of a Novel Type I Methanotroph (Sn10-6) Isolated from a Flooded Indian Rice Field.</title>
        <authorList>
            <person name="Rahalkar M.C."/>
            <person name="Pandit P.S."/>
            <person name="Dhakephalkar P.K."/>
            <person name="Pore S."/>
            <person name="Arora P."/>
            <person name="Kapse N."/>
        </authorList>
    </citation>
    <scope>NUCLEOTIDE SEQUENCE [LARGE SCALE GENOMIC DNA]</scope>
    <source>
        <strain evidence="2 3">Sn10-6</strain>
    </source>
</reference>